<dbReference type="AlphaFoldDB" id="A0A6P7FV43"/>
<dbReference type="InterPro" id="IPR039724">
    <property type="entry name" value="WDR91"/>
</dbReference>
<dbReference type="KEGG" id="dvv:114333005"/>
<evidence type="ECO:0000256" key="5">
    <source>
        <dbReference type="SAM" id="Coils"/>
    </source>
</evidence>
<dbReference type="Proteomes" id="UP001652700">
    <property type="component" value="Unplaced"/>
</dbReference>
<protein>
    <submittedName>
        <fullName evidence="9">WD repeat-containing protein 91 isoform X1</fullName>
    </submittedName>
</protein>
<dbReference type="InterPro" id="IPR056327">
    <property type="entry name" value="ARMC9_CTLH-like_dom"/>
</dbReference>
<dbReference type="GO" id="GO:0141039">
    <property type="term" value="F:phosphatidylinositol 3-kinase inhibitor activity"/>
    <property type="evidence" value="ECO:0007669"/>
    <property type="project" value="InterPro"/>
</dbReference>
<reference evidence="9" key="1">
    <citation type="submission" date="2025-04" db="UniProtKB">
        <authorList>
            <consortium name="RefSeq"/>
        </authorList>
    </citation>
    <scope>IDENTIFICATION</scope>
    <source>
        <tissue evidence="9">Whole insect</tissue>
    </source>
</reference>
<gene>
    <name evidence="9" type="primary">LOC114333005</name>
</gene>
<dbReference type="InParanoid" id="A0A6P7FV43"/>
<evidence type="ECO:0000313" key="8">
    <source>
        <dbReference type="Proteomes" id="UP001652700"/>
    </source>
</evidence>
<name>A0A6P7FV43_DIAVI</name>
<accession>A0A6P7FV43</accession>
<feature type="domain" description="ARMC9 CTLH-like" evidence="6">
    <location>
        <begin position="51"/>
        <end position="167"/>
    </location>
</feature>
<keyword evidence="8" id="KW-1185">Reference proteome</keyword>
<proteinExistence type="inferred from homology"/>
<keyword evidence="5" id="KW-0175">Coiled coil</keyword>
<dbReference type="FunCoup" id="A0A6P7FV43">
    <property type="interactions" value="25"/>
</dbReference>
<evidence type="ECO:0000256" key="3">
    <source>
        <dbReference type="ARBA" id="ARBA00006128"/>
    </source>
</evidence>
<evidence type="ECO:0000256" key="4">
    <source>
        <dbReference type="ARBA" id="ARBA00022753"/>
    </source>
</evidence>
<dbReference type="GeneID" id="114333005"/>
<keyword evidence="4" id="KW-0967">Endosome</keyword>
<comment type="subcellular location">
    <subcellularLocation>
        <location evidence="1">Early endosome</location>
    </subcellularLocation>
    <subcellularLocation>
        <location evidence="2">Late endosome</location>
    </subcellularLocation>
</comment>
<dbReference type="PANTHER" id="PTHR13083:SF3">
    <property type="entry name" value="WD REPEAT-CONTAINING PROTEIN 91"/>
    <property type="match status" value="1"/>
</dbReference>
<evidence type="ECO:0000313" key="7">
    <source>
        <dbReference type="EnsemblMetazoa" id="XP_028138652.1"/>
    </source>
</evidence>
<evidence type="ECO:0000256" key="2">
    <source>
        <dbReference type="ARBA" id="ARBA00004603"/>
    </source>
</evidence>
<organism evidence="9">
    <name type="scientific">Diabrotica virgifera virgifera</name>
    <name type="common">western corn rootworm</name>
    <dbReference type="NCBI Taxonomy" id="50390"/>
    <lineage>
        <taxon>Eukaryota</taxon>
        <taxon>Metazoa</taxon>
        <taxon>Ecdysozoa</taxon>
        <taxon>Arthropoda</taxon>
        <taxon>Hexapoda</taxon>
        <taxon>Insecta</taxon>
        <taxon>Pterygota</taxon>
        <taxon>Neoptera</taxon>
        <taxon>Endopterygota</taxon>
        <taxon>Coleoptera</taxon>
        <taxon>Polyphaga</taxon>
        <taxon>Cucujiformia</taxon>
        <taxon>Chrysomeloidea</taxon>
        <taxon>Chrysomelidae</taxon>
        <taxon>Galerucinae</taxon>
        <taxon>Diabroticina</taxon>
        <taxon>Diabroticites</taxon>
        <taxon>Diabrotica</taxon>
    </lineage>
</organism>
<dbReference type="GO" id="GO:0031902">
    <property type="term" value="C:late endosome membrane"/>
    <property type="evidence" value="ECO:0007669"/>
    <property type="project" value="TreeGrafter"/>
</dbReference>
<dbReference type="GO" id="GO:0045022">
    <property type="term" value="P:early endosome to late endosome transport"/>
    <property type="evidence" value="ECO:0007669"/>
    <property type="project" value="InterPro"/>
</dbReference>
<feature type="coiled-coil region" evidence="5">
    <location>
        <begin position="177"/>
        <end position="204"/>
    </location>
</feature>
<dbReference type="GO" id="GO:0031901">
    <property type="term" value="C:early endosome membrane"/>
    <property type="evidence" value="ECO:0007669"/>
    <property type="project" value="TreeGrafter"/>
</dbReference>
<evidence type="ECO:0000259" key="6">
    <source>
        <dbReference type="Pfam" id="PF23138"/>
    </source>
</evidence>
<evidence type="ECO:0000256" key="1">
    <source>
        <dbReference type="ARBA" id="ARBA00004412"/>
    </source>
</evidence>
<dbReference type="PANTHER" id="PTHR13083">
    <property type="entry name" value="WD REPEAT-CONTAINING PROTEIN 91"/>
    <property type="match status" value="1"/>
</dbReference>
<comment type="similarity">
    <text evidence="3">Belongs to the WD repeat WDR91 family.</text>
</comment>
<sequence>MSHTQFLDEMIREYLLYRGFGSTLKAFDAELKADKMKSFRVDKIIDQLIFFINSYDLSSLRELWGHLNRHMFSKLESNFLPSIRKLENEVLKMYLVNTVYNNKPEKMNDFFLKMTPELQNQNEWKDWFVLPYVKNPEENPTFALHFTKQWQDKVLISLHNFLATIIQYMPTPTLMHYEEDVTKINKLEERNDSLKKRLALLLDKGPQASVTPCQVEHPPHLLDDFYVIAQENNLGESQARSLRNIIKNMSSSASPILGRKDVINKKRVGK</sequence>
<dbReference type="Pfam" id="PF23138">
    <property type="entry name" value="CTLH_Armc9"/>
    <property type="match status" value="1"/>
</dbReference>
<evidence type="ECO:0000313" key="9">
    <source>
        <dbReference type="RefSeq" id="XP_028138652.1"/>
    </source>
</evidence>
<dbReference type="EnsemblMetazoa" id="XM_028282851.2">
    <property type="protein sequence ID" value="XP_028138652.1"/>
    <property type="gene ID" value="LOC114333005"/>
</dbReference>
<dbReference type="GO" id="GO:0051898">
    <property type="term" value="P:negative regulation of phosphatidylinositol 3-kinase/protein kinase B signal transduction"/>
    <property type="evidence" value="ECO:0007669"/>
    <property type="project" value="InterPro"/>
</dbReference>
<dbReference type="RefSeq" id="XP_028138652.1">
    <property type="nucleotide sequence ID" value="XM_028282851.1"/>
</dbReference>
<reference evidence="7" key="2">
    <citation type="submission" date="2025-05" db="UniProtKB">
        <authorList>
            <consortium name="EnsemblMetazoa"/>
        </authorList>
    </citation>
    <scope>IDENTIFICATION</scope>
</reference>
<dbReference type="OrthoDB" id="193023at2759"/>